<evidence type="ECO:0000256" key="1">
    <source>
        <dbReference type="SAM" id="SignalP"/>
    </source>
</evidence>
<name>A0A4R3LM63_9GAMM</name>
<dbReference type="Proteomes" id="UP000294599">
    <property type="component" value="Unassembled WGS sequence"/>
</dbReference>
<keyword evidence="1" id="KW-0732">Signal</keyword>
<reference evidence="2 3" key="1">
    <citation type="submission" date="2019-03" db="EMBL/GenBank/DDBJ databases">
        <title>Genomic Encyclopedia of Type Strains, Phase IV (KMG-IV): sequencing the most valuable type-strain genomes for metagenomic binning, comparative biology and taxonomic classification.</title>
        <authorList>
            <person name="Goeker M."/>
        </authorList>
    </citation>
    <scope>NUCLEOTIDE SEQUENCE [LARGE SCALE GENOMIC DNA]</scope>
    <source>
        <strain evidence="2 3">DSM 21944</strain>
    </source>
</reference>
<gene>
    <name evidence="2" type="ORF">EDC25_101259</name>
</gene>
<dbReference type="AlphaFoldDB" id="A0A4R3LM63"/>
<dbReference type="EMBL" id="SMAF01000001">
    <property type="protein sequence ID" value="TCT01392.1"/>
    <property type="molecule type" value="Genomic_DNA"/>
</dbReference>
<evidence type="ECO:0000313" key="3">
    <source>
        <dbReference type="Proteomes" id="UP000294599"/>
    </source>
</evidence>
<sequence>MRESKVGPRAGAGVRGLVLLAAMGGWAASAQTADGLHHSAIVPGGGTVTQGDTRLHYTIGEPVSGVVETGRWRLIAGFQALFPAVVGDSDVIFTDGFDAAGP</sequence>
<dbReference type="RefSeq" id="WP_123521312.1">
    <property type="nucleotide sequence ID" value="NZ_JBHLWF010000005.1"/>
</dbReference>
<comment type="caution">
    <text evidence="2">The sequence shown here is derived from an EMBL/GenBank/DDBJ whole genome shotgun (WGS) entry which is preliminary data.</text>
</comment>
<organism evidence="2 3">
    <name type="scientific">Pseudofulvimonas gallinarii</name>
    <dbReference type="NCBI Taxonomy" id="634155"/>
    <lineage>
        <taxon>Bacteria</taxon>
        <taxon>Pseudomonadati</taxon>
        <taxon>Pseudomonadota</taxon>
        <taxon>Gammaproteobacteria</taxon>
        <taxon>Lysobacterales</taxon>
        <taxon>Rhodanobacteraceae</taxon>
        <taxon>Pseudofulvimonas</taxon>
    </lineage>
</organism>
<accession>A0A4R3LM63</accession>
<feature type="chain" id="PRO_5030099337" evidence="1">
    <location>
        <begin position="28"/>
        <end position="102"/>
    </location>
</feature>
<keyword evidence="3" id="KW-1185">Reference proteome</keyword>
<proteinExistence type="predicted"/>
<evidence type="ECO:0000313" key="2">
    <source>
        <dbReference type="EMBL" id="TCT01392.1"/>
    </source>
</evidence>
<feature type="signal peptide" evidence="1">
    <location>
        <begin position="1"/>
        <end position="27"/>
    </location>
</feature>
<protein>
    <submittedName>
        <fullName evidence="2">Uncharacterized protein</fullName>
    </submittedName>
</protein>